<gene>
    <name evidence="2" type="ORF">S03H2_68034</name>
</gene>
<accession>X1KD55</accession>
<dbReference type="InterPro" id="IPR016187">
    <property type="entry name" value="CTDL_fold"/>
</dbReference>
<dbReference type="AlphaFoldDB" id="X1KD55"/>
<name>X1KD55_9ZZZZ</name>
<reference evidence="2" key="1">
    <citation type="journal article" date="2014" name="Front. Microbiol.">
        <title>High frequency of phylogenetically diverse reductive dehalogenase-homologous genes in deep subseafloor sedimentary metagenomes.</title>
        <authorList>
            <person name="Kawai M."/>
            <person name="Futagami T."/>
            <person name="Toyoda A."/>
            <person name="Takaki Y."/>
            <person name="Nishi S."/>
            <person name="Hori S."/>
            <person name="Arai W."/>
            <person name="Tsubouchi T."/>
            <person name="Morono Y."/>
            <person name="Uchiyama I."/>
            <person name="Ito T."/>
            <person name="Fujiyama A."/>
            <person name="Inagaki F."/>
            <person name="Takami H."/>
        </authorList>
    </citation>
    <scope>NUCLEOTIDE SEQUENCE</scope>
    <source>
        <strain evidence="2">Expedition CK06-06</strain>
    </source>
</reference>
<feature type="non-terminal residue" evidence="2">
    <location>
        <position position="76"/>
    </location>
</feature>
<dbReference type="InterPro" id="IPR051043">
    <property type="entry name" value="Sulfatase_Mod_Factor_Kinase"/>
</dbReference>
<dbReference type="SUPFAM" id="SSF56436">
    <property type="entry name" value="C-type lectin-like"/>
    <property type="match status" value="1"/>
</dbReference>
<dbReference type="InterPro" id="IPR005532">
    <property type="entry name" value="SUMF_dom"/>
</dbReference>
<organism evidence="2">
    <name type="scientific">marine sediment metagenome</name>
    <dbReference type="NCBI Taxonomy" id="412755"/>
    <lineage>
        <taxon>unclassified sequences</taxon>
        <taxon>metagenomes</taxon>
        <taxon>ecological metagenomes</taxon>
    </lineage>
</organism>
<protein>
    <recommendedName>
        <fullName evidence="1">Sulfatase-modifying factor enzyme-like domain-containing protein</fullName>
    </recommendedName>
</protein>
<evidence type="ECO:0000313" key="2">
    <source>
        <dbReference type="EMBL" id="GAH79978.1"/>
    </source>
</evidence>
<feature type="domain" description="Sulfatase-modifying factor enzyme-like" evidence="1">
    <location>
        <begin position="1"/>
        <end position="57"/>
    </location>
</feature>
<dbReference type="Pfam" id="PF03781">
    <property type="entry name" value="FGE-sulfatase"/>
    <property type="match status" value="1"/>
</dbReference>
<comment type="caution">
    <text evidence="2">The sequence shown here is derived from an EMBL/GenBank/DDBJ whole genome shotgun (WGS) entry which is preliminary data.</text>
</comment>
<evidence type="ECO:0000259" key="1">
    <source>
        <dbReference type="Pfam" id="PF03781"/>
    </source>
</evidence>
<dbReference type="PANTHER" id="PTHR23150">
    <property type="entry name" value="SULFATASE MODIFYING FACTOR 1, 2"/>
    <property type="match status" value="1"/>
</dbReference>
<sequence length="76" mass="8603">MVHIPAGNFQMGCEPEDTECFSEELPRHQVNLSAYYIDVFEVTNERYAEFLNAHGNDCDGYECADADSGDIRVHES</sequence>
<dbReference type="InterPro" id="IPR042095">
    <property type="entry name" value="SUMF_sf"/>
</dbReference>
<dbReference type="EMBL" id="BARU01044660">
    <property type="protein sequence ID" value="GAH79978.1"/>
    <property type="molecule type" value="Genomic_DNA"/>
</dbReference>
<dbReference type="Gene3D" id="3.90.1580.10">
    <property type="entry name" value="paralog of FGE (formylglycine-generating enzyme)"/>
    <property type="match status" value="1"/>
</dbReference>
<proteinExistence type="predicted"/>